<evidence type="ECO:0000256" key="6">
    <source>
        <dbReference type="ARBA" id="ARBA00022692"/>
    </source>
</evidence>
<dbReference type="GO" id="GO:0006487">
    <property type="term" value="P:protein N-linked glycosylation"/>
    <property type="evidence" value="ECO:0007669"/>
    <property type="project" value="TreeGrafter"/>
</dbReference>
<comment type="caution">
    <text evidence="18">The sequence shown here is derived from an EMBL/GenBank/DDBJ whole genome shotgun (WGS) entry which is preliminary data.</text>
</comment>
<evidence type="ECO:0000256" key="9">
    <source>
        <dbReference type="ARBA" id="ARBA00022989"/>
    </source>
</evidence>
<proteinExistence type="inferred from homology"/>
<keyword evidence="6 17" id="KW-0812">Transmembrane</keyword>
<evidence type="ECO:0000256" key="7">
    <source>
        <dbReference type="ARBA" id="ARBA00022723"/>
    </source>
</evidence>
<dbReference type="EMBL" id="CAJGYM010000142">
    <property type="protein sequence ID" value="CAD6198878.1"/>
    <property type="molecule type" value="Genomic_DNA"/>
</dbReference>
<evidence type="ECO:0000256" key="16">
    <source>
        <dbReference type="ARBA" id="ARBA00049421"/>
    </source>
</evidence>
<dbReference type="Proteomes" id="UP000835052">
    <property type="component" value="Unassembled WGS sequence"/>
</dbReference>
<keyword evidence="9 17" id="KW-1133">Transmembrane helix</keyword>
<dbReference type="InterPro" id="IPR052261">
    <property type="entry name" value="Glycosyltransferase_13"/>
</dbReference>
<dbReference type="GO" id="GO:0030145">
    <property type="term" value="F:manganese ion binding"/>
    <property type="evidence" value="ECO:0007669"/>
    <property type="project" value="UniProtKB-UniRule"/>
</dbReference>
<feature type="transmembrane region" description="Helical" evidence="17">
    <location>
        <begin position="6"/>
        <end position="29"/>
    </location>
</feature>
<gene>
    <name evidence="18" type="ORF">CAUJ_LOCUS14783</name>
</gene>
<dbReference type="GO" id="GO:0000139">
    <property type="term" value="C:Golgi membrane"/>
    <property type="evidence" value="ECO:0007669"/>
    <property type="project" value="UniProtKB-SubCell"/>
</dbReference>
<dbReference type="Gene3D" id="3.10.180.20">
    <property type="entry name" value="N-Acetylglucosaminyltransferase I, Domain 2"/>
    <property type="match status" value="1"/>
</dbReference>
<comment type="catalytic activity">
    <reaction evidence="16 17">
        <text>N(4)-(alpha-D-Man-(1-&gt;3)-[alpha-D-Man-(1-&gt;3)-[alpha-D-Man-(1-&gt;6)]-alpha-D-Man-(1-&gt;6)]-beta-D-Man-(1-&gt;4)-beta-D-GlcNAc-(1-&gt;4)-beta-D-GlcNAc)-L-asparaginyl-[protein] (N-glucan mannose isomer 5A1,2) + UDP-N-acetyl-alpha-D-glucosamine = N(4)-{beta-D-GlcNAc-(1-&gt;2)-alpha-D-Man-(1-&gt;3)-[alpha-D-Man-(1-&gt;3)-[alpha-D-Man-(1-&gt;6)]-alpha-D-Man-(1-&gt;6)]-beta-D-Man-(1-&gt;4)-beta-D-GlcNAc-(1-&gt;4)-beta-D-GlcNAc}-L-asparaginyl-[protein] + UDP + H(+)</text>
        <dbReference type="Rhea" id="RHEA:11456"/>
        <dbReference type="Rhea" id="RHEA-COMP:14367"/>
        <dbReference type="Rhea" id="RHEA-COMP:14368"/>
        <dbReference type="ChEBI" id="CHEBI:15378"/>
        <dbReference type="ChEBI" id="CHEBI:57705"/>
        <dbReference type="ChEBI" id="CHEBI:58223"/>
        <dbReference type="ChEBI" id="CHEBI:59087"/>
        <dbReference type="ChEBI" id="CHEBI:60625"/>
        <dbReference type="EC" id="2.4.1.101"/>
    </reaction>
</comment>
<keyword evidence="5" id="KW-0808">Transferase</keyword>
<dbReference type="AlphaFoldDB" id="A0A8S1HRX5"/>
<evidence type="ECO:0000256" key="10">
    <source>
        <dbReference type="ARBA" id="ARBA00023034"/>
    </source>
</evidence>
<comment type="subcellular location">
    <subcellularLocation>
        <location evidence="1 17">Golgi apparatus membrane</location>
        <topology evidence="1 17">Single-pass type II membrane protein</topology>
    </subcellularLocation>
</comment>
<keyword evidence="8 17" id="KW-0735">Signal-anchor</keyword>
<keyword evidence="11 17" id="KW-0472">Membrane</keyword>
<comment type="pathway">
    <text evidence="2 17">Protein modification; protein glycosylation.</text>
</comment>
<comment type="similarity">
    <text evidence="3 17">Belongs to the glycosyltransferase 13 family.</text>
</comment>
<protein>
    <recommendedName>
        <fullName evidence="14 17">Alpha-1,3-mannosyl-glycoprotein 2-beta-N-acetylglucosaminyltransferase</fullName>
        <shortName evidence="17">GNT-I</shortName>
        <shortName evidence="17">GlcNAc-T I</shortName>
        <ecNumber evidence="14 17">2.4.1.101</ecNumber>
    </recommendedName>
    <alternativeName>
        <fullName evidence="15 17">N-glycosyl-oligosaccharide-glycoprotein N-acetylglucosaminyltransferase I</fullName>
    </alternativeName>
</protein>
<keyword evidence="4 17" id="KW-0328">Glycosyltransferase</keyword>
<organism evidence="18 19">
    <name type="scientific">Caenorhabditis auriculariae</name>
    <dbReference type="NCBI Taxonomy" id="2777116"/>
    <lineage>
        <taxon>Eukaryota</taxon>
        <taxon>Metazoa</taxon>
        <taxon>Ecdysozoa</taxon>
        <taxon>Nematoda</taxon>
        <taxon>Chromadorea</taxon>
        <taxon>Rhabditida</taxon>
        <taxon>Rhabditina</taxon>
        <taxon>Rhabditomorpha</taxon>
        <taxon>Rhabditoidea</taxon>
        <taxon>Rhabditidae</taxon>
        <taxon>Peloderinae</taxon>
        <taxon>Caenorhabditis</taxon>
    </lineage>
</organism>
<sequence length="393" mass="45888">MHKSTFRTFLLVSTVLFSLITIISFFRFFKSFDAFKKAEVLRDIVKVPFRPINHPIIEVNGSQKFPDEPIPILVFSCNRPAALTHLVSRLLSLRGPERREKFPIVVTQDCDDYSVKMAASKFGTDIEYVKHNQTEVNLPPMNMHLETYYYIAQHYKSALDYIFIGKNFTSVIILEDDLTISDDFFEYFSATRYLLDKDPTLWCVSAWNDHGKPDLIDLEAPEKKLYRTDLMPRLGWMMTSFKKMWLQLKDIWPPSFWDDWMQYPEIRKGRQCIRPEIGRTGMSIHGQNGASGGQFFAEHVSKNRCQQRNLSIFRRLDLNYLLNESYSQNFSRRKGKKASGKKFRIIYSDASDFKYKLAIFGLMDDLRSGVARTAYDGVVTCFIQGIRIFPRPK</sequence>
<reference evidence="18" key="1">
    <citation type="submission" date="2020-10" db="EMBL/GenBank/DDBJ databases">
        <authorList>
            <person name="Kikuchi T."/>
        </authorList>
    </citation>
    <scope>NUCLEOTIDE SEQUENCE</scope>
    <source>
        <strain evidence="18">NKZ352</strain>
    </source>
</reference>
<keyword evidence="10 17" id="KW-0333">Golgi apparatus</keyword>
<evidence type="ECO:0000256" key="5">
    <source>
        <dbReference type="ARBA" id="ARBA00022679"/>
    </source>
</evidence>
<dbReference type="OrthoDB" id="440755at2759"/>
<evidence type="ECO:0000256" key="2">
    <source>
        <dbReference type="ARBA" id="ARBA00004922"/>
    </source>
</evidence>
<evidence type="ECO:0000256" key="12">
    <source>
        <dbReference type="ARBA" id="ARBA00023211"/>
    </source>
</evidence>
<accession>A0A8S1HRX5</accession>
<dbReference type="GO" id="GO:0003827">
    <property type="term" value="F:alpha-1,3-mannosylglycoprotein 2-beta-N-acetylglucosaminyltransferase activity"/>
    <property type="evidence" value="ECO:0007669"/>
    <property type="project" value="UniProtKB-UniRule"/>
</dbReference>
<comment type="function">
    <text evidence="13 17">Initiates complex N-linked carbohydrate formation. Essential for the conversion of high-mannose to hybrid and complex N-glycans.</text>
</comment>
<dbReference type="PANTHER" id="PTHR10468">
    <property type="entry name" value="PROTEIN O-LINKED-MANNOSE BETA-1,2-N-ACETYLGLUCOSAMINYLTRANSFERASE 1/ALPHA-1,3-MANNOSYL-GLYCOPROTEIN 2-BETA-N-ACETYLGLUCOSAMINYLTRANSFERASE"/>
    <property type="match status" value="1"/>
</dbReference>
<keyword evidence="12 17" id="KW-0464">Manganese</keyword>
<dbReference type="FunFam" id="3.90.550.10:FF:000252">
    <property type="entry name" value="Protein O-linked-mannose beta-1,2-N-acetylglucosaminyltransferase 1"/>
    <property type="match status" value="1"/>
</dbReference>
<dbReference type="InterPro" id="IPR029044">
    <property type="entry name" value="Nucleotide-diphossugar_trans"/>
</dbReference>
<keyword evidence="7 17" id="KW-0479">Metal-binding</keyword>
<evidence type="ECO:0000256" key="15">
    <source>
        <dbReference type="ARBA" id="ARBA00041712"/>
    </source>
</evidence>
<comment type="cofactor">
    <cofactor evidence="17">
        <name>Mn(2+)</name>
        <dbReference type="ChEBI" id="CHEBI:29035"/>
    </cofactor>
    <text evidence="17">The cofactor is mostly bound to the substrate.</text>
</comment>
<evidence type="ECO:0000256" key="14">
    <source>
        <dbReference type="ARBA" id="ARBA00038949"/>
    </source>
</evidence>
<keyword evidence="19" id="KW-1185">Reference proteome</keyword>
<dbReference type="EC" id="2.4.1.101" evidence="14 17"/>
<dbReference type="PANTHER" id="PTHR10468:SF0">
    <property type="entry name" value="ALPHA-1,3-MANNOSYL-GLYCOPROTEIN 2-BETA-N-ACETYLGLUCOSAMINYLTRANSFERASE"/>
    <property type="match status" value="1"/>
</dbReference>
<dbReference type="SUPFAM" id="SSF53448">
    <property type="entry name" value="Nucleotide-diphospho-sugar transferases"/>
    <property type="match status" value="1"/>
</dbReference>
<evidence type="ECO:0000256" key="17">
    <source>
        <dbReference type="RuleBase" id="RU368119"/>
    </source>
</evidence>
<evidence type="ECO:0000256" key="8">
    <source>
        <dbReference type="ARBA" id="ARBA00022968"/>
    </source>
</evidence>
<name>A0A8S1HRX5_9PELO</name>
<evidence type="ECO:0000256" key="11">
    <source>
        <dbReference type="ARBA" id="ARBA00023136"/>
    </source>
</evidence>
<evidence type="ECO:0000256" key="3">
    <source>
        <dbReference type="ARBA" id="ARBA00006492"/>
    </source>
</evidence>
<dbReference type="Gene3D" id="3.90.550.10">
    <property type="entry name" value="Spore Coat Polysaccharide Biosynthesis Protein SpsA, Chain A"/>
    <property type="match status" value="1"/>
</dbReference>
<evidence type="ECO:0000256" key="1">
    <source>
        <dbReference type="ARBA" id="ARBA00004323"/>
    </source>
</evidence>
<dbReference type="Pfam" id="PF03071">
    <property type="entry name" value="GNT-I"/>
    <property type="match status" value="1"/>
</dbReference>
<evidence type="ECO:0000256" key="13">
    <source>
        <dbReference type="ARBA" id="ARBA00037706"/>
    </source>
</evidence>
<evidence type="ECO:0000256" key="4">
    <source>
        <dbReference type="ARBA" id="ARBA00022676"/>
    </source>
</evidence>
<dbReference type="InterPro" id="IPR004139">
    <property type="entry name" value="Glyco_trans_13"/>
</dbReference>
<evidence type="ECO:0000313" key="19">
    <source>
        <dbReference type="Proteomes" id="UP000835052"/>
    </source>
</evidence>
<evidence type="ECO:0000313" key="18">
    <source>
        <dbReference type="EMBL" id="CAD6198878.1"/>
    </source>
</evidence>